<reference evidence="5" key="1">
    <citation type="submission" date="2021-02" db="EMBL/GenBank/DDBJ databases">
        <title>Abyssanaerobacter marinus gen.nov., sp., nov, anaerobic bacterium isolated from the Onnuri vent field of Indian Ocean and suggestion of Mogibacteriaceae fam. nov., and proposal of reclassification of ambiguous this family's genus member.</title>
        <authorList>
            <person name="Kim Y.J."/>
            <person name="Yang J.-A."/>
        </authorList>
    </citation>
    <scope>NUCLEOTIDE SEQUENCE</scope>
    <source>
        <strain evidence="5">DSM 2634</strain>
    </source>
</reference>
<dbReference type="InterPro" id="IPR018164">
    <property type="entry name" value="Ala-tRNA-synth_IIc_N"/>
</dbReference>
<organism evidence="5 6">
    <name type="scientific">Clostridium aminobutyricum</name>
    <dbReference type="NCBI Taxonomy" id="33953"/>
    <lineage>
        <taxon>Bacteria</taxon>
        <taxon>Bacillati</taxon>
        <taxon>Bacillota</taxon>
        <taxon>Clostridia</taxon>
        <taxon>Eubacteriales</taxon>
        <taxon>Clostridiaceae</taxon>
        <taxon>Clostridium</taxon>
    </lineage>
</organism>
<dbReference type="GO" id="GO:0005524">
    <property type="term" value="F:ATP binding"/>
    <property type="evidence" value="ECO:0007669"/>
    <property type="project" value="InterPro"/>
</dbReference>
<keyword evidence="2" id="KW-0479">Metal-binding</keyword>
<dbReference type="PANTHER" id="PTHR43462:SF1">
    <property type="entry name" value="ALANYL-TRNA EDITING PROTEIN AARSD1"/>
    <property type="match status" value="1"/>
</dbReference>
<name>A0A939IGB2_CLOAM</name>
<dbReference type="InterPro" id="IPR051335">
    <property type="entry name" value="Alanyl-tRNA_Editing_Enzymes"/>
</dbReference>
<dbReference type="Proteomes" id="UP000664545">
    <property type="component" value="Unassembled WGS sequence"/>
</dbReference>
<comment type="caution">
    <text evidence="5">The sequence shown here is derived from an EMBL/GenBank/DDBJ whole genome shotgun (WGS) entry which is preliminary data.</text>
</comment>
<proteinExistence type="predicted"/>
<evidence type="ECO:0000256" key="1">
    <source>
        <dbReference type="ARBA" id="ARBA00001947"/>
    </source>
</evidence>
<dbReference type="AlphaFoldDB" id="A0A939IGB2"/>
<protein>
    <recommendedName>
        <fullName evidence="4">Threonyl/alanyl tRNA synthetase SAD domain-containing protein</fullName>
    </recommendedName>
</protein>
<dbReference type="Pfam" id="PF01411">
    <property type="entry name" value="tRNA-synt_2c"/>
    <property type="match status" value="1"/>
</dbReference>
<gene>
    <name evidence="5" type="ORF">JYB65_06580</name>
</gene>
<dbReference type="SUPFAM" id="SSF50447">
    <property type="entry name" value="Translation proteins"/>
    <property type="match status" value="1"/>
</dbReference>
<dbReference type="GO" id="GO:0002161">
    <property type="term" value="F:aminoacyl-tRNA deacylase activity"/>
    <property type="evidence" value="ECO:0007669"/>
    <property type="project" value="UniProtKB-ARBA"/>
</dbReference>
<dbReference type="InterPro" id="IPR009000">
    <property type="entry name" value="Transl_B-barrel_sf"/>
</dbReference>
<comment type="cofactor">
    <cofactor evidence="1">
        <name>Zn(2+)</name>
        <dbReference type="ChEBI" id="CHEBI:29105"/>
    </cofactor>
</comment>
<dbReference type="GO" id="GO:0046872">
    <property type="term" value="F:metal ion binding"/>
    <property type="evidence" value="ECO:0007669"/>
    <property type="project" value="UniProtKB-KW"/>
</dbReference>
<dbReference type="InterPro" id="IPR012947">
    <property type="entry name" value="tRNA_SAD"/>
</dbReference>
<evidence type="ECO:0000313" key="5">
    <source>
        <dbReference type="EMBL" id="MBN7773020.1"/>
    </source>
</evidence>
<dbReference type="RefSeq" id="WP_206581864.1">
    <property type="nucleotide sequence ID" value="NZ_JAFJZZ010000002.1"/>
</dbReference>
<dbReference type="Gene3D" id="2.40.30.130">
    <property type="match status" value="1"/>
</dbReference>
<dbReference type="PANTHER" id="PTHR43462">
    <property type="entry name" value="ALANYL-TRNA EDITING PROTEIN"/>
    <property type="match status" value="1"/>
</dbReference>
<dbReference type="Gene3D" id="3.30.980.10">
    <property type="entry name" value="Threonyl-trna Synthetase, Chain A, domain 2"/>
    <property type="match status" value="1"/>
</dbReference>
<evidence type="ECO:0000313" key="6">
    <source>
        <dbReference type="Proteomes" id="UP000664545"/>
    </source>
</evidence>
<feature type="domain" description="Threonyl/alanyl tRNA synthetase SAD" evidence="4">
    <location>
        <begin position="194"/>
        <end position="240"/>
    </location>
</feature>
<dbReference type="Gene3D" id="3.10.310.40">
    <property type="match status" value="1"/>
</dbReference>
<evidence type="ECO:0000256" key="2">
    <source>
        <dbReference type="ARBA" id="ARBA00022723"/>
    </source>
</evidence>
<evidence type="ECO:0000259" key="4">
    <source>
        <dbReference type="SMART" id="SM00863"/>
    </source>
</evidence>
<accession>A0A939IGB2</accession>
<dbReference type="GO" id="GO:0004813">
    <property type="term" value="F:alanine-tRNA ligase activity"/>
    <property type="evidence" value="ECO:0007669"/>
    <property type="project" value="InterPro"/>
</dbReference>
<keyword evidence="6" id="KW-1185">Reference proteome</keyword>
<evidence type="ECO:0000256" key="3">
    <source>
        <dbReference type="ARBA" id="ARBA00022833"/>
    </source>
</evidence>
<sequence length="409" mass="46118">MDTVKLFQQDPYLKSTTSKLLEATPYKEGFVLVMDATIFFPTGGGQSCDKGKINNFEVIDVSERDGIIYHTIQCSGSNIVWNKGEDVFCELDWAHRFLNMQRHCGEHILSGIFYREYGGINRGFHMGEEYMTIDISLEEKPEFKSLTWEMAMKAEHLANQVVWSDAPVSVRRFETRKEAEKLPLRKALALDEDISIVCVGDIDNAADCVACCGTHPSSAGQVGLIKILKVENYKGMFRVYCEAGERAFTLFNQYHEMMMKLNNRYSASSSDLLEKMAVQEEKTKMLKSELHVLKQSVISDRTASIKAELLPERGSKILVKRYTDLKVDDLLNIGRPLIPELKTLLLIVSESDHTLLLFSNGNIDCGKLVKENASIYQGKGGGNNTNARALFSKAESLDTFIDLLDKHLR</sequence>
<dbReference type="SUPFAM" id="SSF55186">
    <property type="entry name" value="ThrRS/AlaRS common domain"/>
    <property type="match status" value="1"/>
</dbReference>
<dbReference type="Pfam" id="PF07973">
    <property type="entry name" value="tRNA_SAD"/>
    <property type="match status" value="1"/>
</dbReference>
<keyword evidence="3" id="KW-0862">Zinc</keyword>
<dbReference type="InterPro" id="IPR018163">
    <property type="entry name" value="Thr/Ala-tRNA-synth_IIc_edit"/>
</dbReference>
<dbReference type="SMART" id="SM00863">
    <property type="entry name" value="tRNA_SAD"/>
    <property type="match status" value="1"/>
</dbReference>
<dbReference type="EMBL" id="JAFJZZ010000002">
    <property type="protein sequence ID" value="MBN7773020.1"/>
    <property type="molecule type" value="Genomic_DNA"/>
</dbReference>
<dbReference type="GO" id="GO:0006419">
    <property type="term" value="P:alanyl-tRNA aminoacylation"/>
    <property type="evidence" value="ECO:0007669"/>
    <property type="project" value="InterPro"/>
</dbReference>